<feature type="region of interest" description="Disordered" evidence="1">
    <location>
        <begin position="1"/>
        <end position="100"/>
    </location>
</feature>
<proteinExistence type="predicted"/>
<dbReference type="EMBL" id="MN329804">
    <property type="protein sequence ID" value="QGF19309.1"/>
    <property type="molecule type" value="Genomic_DNA"/>
</dbReference>
<evidence type="ECO:0000256" key="1">
    <source>
        <dbReference type="SAM" id="MobiDB-lite"/>
    </source>
</evidence>
<organism evidence="2 3">
    <name type="scientific">Tadarida brasiliensis papillomavirus 1</name>
    <dbReference type="NCBI Taxonomy" id="2664215"/>
    <lineage>
        <taxon>Viruses</taxon>
        <taxon>Monodnaviria</taxon>
        <taxon>Shotokuvirae</taxon>
        <taxon>Cossaviricota</taxon>
        <taxon>Papovaviricetes</taxon>
        <taxon>Zurhausenvirales</taxon>
        <taxon>Papillomaviridae</taxon>
    </lineage>
</organism>
<sequence>MSLLMIPPVQSQPTQPHQPSGGLPYTPPRENEGALNLPKPGKRHHHRRRTLRLDDGGDPDPPFTDSQDPRLLEWSSDDEANKENVSPLSPLHQHPLQPQDDVDVCYDLLQRRRLERDIQQLRDAVTRDFCNFCAKHGIRLS</sequence>
<dbReference type="Proteomes" id="UP001242473">
    <property type="component" value="Segment"/>
</dbReference>
<name>A0A5Q2F023_9PAPI</name>
<accession>A0A5Q2F023</accession>
<evidence type="ECO:0000313" key="2">
    <source>
        <dbReference type="EMBL" id="QGF19309.1"/>
    </source>
</evidence>
<reference evidence="2" key="1">
    <citation type="journal article" date="2020" name="Viruses">
        <title>A Preliminary Study of the Virome of the South American Free-Tailed Bats (Tadarida brasiliensis) and Identification of Two Novel Mammalian Viruses.</title>
        <authorList>
            <person name="Bolatti E.M."/>
            <person name="Zorec T.M."/>
            <person name="Montani M.E."/>
            <person name="Hosnjak L."/>
            <person name="Chouhy D."/>
            <person name="Viarengo G."/>
            <person name="Casal P.E."/>
            <person name="Barquez R.M."/>
            <person name="Poljak M."/>
            <person name="Giri A.A."/>
        </authorList>
    </citation>
    <scope>NUCLEOTIDE SEQUENCE</scope>
</reference>
<feature type="compositionally biased region" description="Low complexity" evidence="1">
    <location>
        <begin position="86"/>
        <end position="99"/>
    </location>
</feature>
<evidence type="ECO:0000313" key="3">
    <source>
        <dbReference type="Proteomes" id="UP001242473"/>
    </source>
</evidence>
<feature type="compositionally biased region" description="Basic residues" evidence="1">
    <location>
        <begin position="40"/>
        <end position="50"/>
    </location>
</feature>
<feature type="compositionally biased region" description="Polar residues" evidence="1">
    <location>
        <begin position="9"/>
        <end position="18"/>
    </location>
</feature>
<protein>
    <submittedName>
        <fullName evidence="2">Early protein E4</fullName>
    </submittedName>
</protein>